<evidence type="ECO:0008006" key="8">
    <source>
        <dbReference type="Google" id="ProtNLM"/>
    </source>
</evidence>
<sequence length="705" mass="78942">MDPKLLFWANSLIFFLALTPVLGGNVIGIQSLRGSETEYSISENFCRLLAHKTLVIGDKLVIDGGMAKFKITLNNGSEFEVPDLNPFTITIDLSTSFSIDALPLTEHRRPDNVPVLNRFVMWQDPSNKYYYISGGHFYGAKYWNESRHYLEDEEIPNYNIWRYDLEKQEWSEEDFKVDGGGEVTRLISSADVSIPNQGVSFAYGGYSSRRSRPSSIDDDRNLADNSLLVYNHETQTLRNITNPSSSSSTGVWHGALHHLPLGEKGFLVALMGEAQTKGQNFTESDLTGRENLMLDWKSIQIWDIEKEKWYTQQASFINDKVPKPRSRFCSVMVYDEGKKSWDIWVYGGQDLKDPESGVSDIWVLSMPSFMWHQVTETGSAPIRTHSCRAFGSQLMIIGGYPPGYSVIPTESCGDGRLVRIYDLNTGSWPDRFDPKAPKYQQREEITRKSILNPDNSPTSGWSHDRLKEAFNLPINEKEKDLVDSGLTNNTITNTKLDEDSPKKKTSIAPIVGGVVGGVVALLLLLCLCCGRNRDRECTFGWKASWWYRRWFAEPALLPPVNRGRATDSHIMPPYELPPDASRNAYLAPRVHSPLARDSGYERSSNTPSQEIEGGPTRVSGYGAHGGNGSHEYYGKRGSAEGFDSGSNEKPDLRANLSRPSDGMGVGASHGVTGEELREGVSSGTLKEERRRRGKEDYDVGVRNVE</sequence>
<dbReference type="PANTHER" id="PTHR46228:SF2">
    <property type="entry name" value="KELCH REPEAT PROTEIN (AFU_ORTHOLOGUE AFUA_4G14350)"/>
    <property type="match status" value="1"/>
</dbReference>
<reference evidence="6 7" key="1">
    <citation type="journal article" date="2018" name="Nat. Ecol. Evol.">
        <title>Pezizomycetes genomes reveal the molecular basis of ectomycorrhizal truffle lifestyle.</title>
        <authorList>
            <person name="Murat C."/>
            <person name="Payen T."/>
            <person name="Noel B."/>
            <person name="Kuo A."/>
            <person name="Morin E."/>
            <person name="Chen J."/>
            <person name="Kohler A."/>
            <person name="Krizsan K."/>
            <person name="Balestrini R."/>
            <person name="Da Silva C."/>
            <person name="Montanini B."/>
            <person name="Hainaut M."/>
            <person name="Levati E."/>
            <person name="Barry K.W."/>
            <person name="Belfiori B."/>
            <person name="Cichocki N."/>
            <person name="Clum A."/>
            <person name="Dockter R.B."/>
            <person name="Fauchery L."/>
            <person name="Guy J."/>
            <person name="Iotti M."/>
            <person name="Le Tacon F."/>
            <person name="Lindquist E.A."/>
            <person name="Lipzen A."/>
            <person name="Malagnac F."/>
            <person name="Mello A."/>
            <person name="Molinier V."/>
            <person name="Miyauchi S."/>
            <person name="Poulain J."/>
            <person name="Riccioni C."/>
            <person name="Rubini A."/>
            <person name="Sitrit Y."/>
            <person name="Splivallo R."/>
            <person name="Traeger S."/>
            <person name="Wang M."/>
            <person name="Zifcakova L."/>
            <person name="Wipf D."/>
            <person name="Zambonelli A."/>
            <person name="Paolocci F."/>
            <person name="Nowrousian M."/>
            <person name="Ottonello S."/>
            <person name="Baldrian P."/>
            <person name="Spatafora J.W."/>
            <person name="Henrissat B."/>
            <person name="Nagy L.G."/>
            <person name="Aury J.M."/>
            <person name="Wincker P."/>
            <person name="Grigoriev I.V."/>
            <person name="Bonfante P."/>
            <person name="Martin F.M."/>
        </authorList>
    </citation>
    <scope>NUCLEOTIDE SEQUENCE [LARGE SCALE GENOMIC DNA]</scope>
    <source>
        <strain evidence="6 7">RN42</strain>
    </source>
</reference>
<evidence type="ECO:0000256" key="4">
    <source>
        <dbReference type="SAM" id="Phobius"/>
    </source>
</evidence>
<dbReference type="SUPFAM" id="SSF50965">
    <property type="entry name" value="Galactose oxidase, central domain"/>
    <property type="match status" value="1"/>
</dbReference>
<feature type="compositionally biased region" description="Basic and acidic residues" evidence="3">
    <location>
        <begin position="685"/>
        <end position="705"/>
    </location>
</feature>
<keyword evidence="1" id="KW-0880">Kelch repeat</keyword>
<dbReference type="Gene3D" id="2.120.10.80">
    <property type="entry name" value="Kelch-type beta propeller"/>
    <property type="match status" value="2"/>
</dbReference>
<dbReference type="STRING" id="1160509.A0A3N4HDW1"/>
<dbReference type="Proteomes" id="UP000275078">
    <property type="component" value="Unassembled WGS sequence"/>
</dbReference>
<evidence type="ECO:0000256" key="3">
    <source>
        <dbReference type="SAM" id="MobiDB-lite"/>
    </source>
</evidence>
<organism evidence="6 7">
    <name type="scientific">Ascobolus immersus RN42</name>
    <dbReference type="NCBI Taxonomy" id="1160509"/>
    <lineage>
        <taxon>Eukaryota</taxon>
        <taxon>Fungi</taxon>
        <taxon>Dikarya</taxon>
        <taxon>Ascomycota</taxon>
        <taxon>Pezizomycotina</taxon>
        <taxon>Pezizomycetes</taxon>
        <taxon>Pezizales</taxon>
        <taxon>Ascobolaceae</taxon>
        <taxon>Ascobolus</taxon>
    </lineage>
</organism>
<keyword evidence="5" id="KW-0732">Signal</keyword>
<accession>A0A3N4HDW1</accession>
<evidence type="ECO:0000256" key="1">
    <source>
        <dbReference type="ARBA" id="ARBA00022441"/>
    </source>
</evidence>
<feature type="transmembrane region" description="Helical" evidence="4">
    <location>
        <begin position="507"/>
        <end position="529"/>
    </location>
</feature>
<evidence type="ECO:0000313" key="6">
    <source>
        <dbReference type="EMBL" id="RPA71406.1"/>
    </source>
</evidence>
<evidence type="ECO:0000313" key="7">
    <source>
        <dbReference type="Proteomes" id="UP000275078"/>
    </source>
</evidence>
<keyword evidence="4" id="KW-0472">Membrane</keyword>
<dbReference type="InterPro" id="IPR011043">
    <property type="entry name" value="Gal_Oxase/kelch_b-propeller"/>
</dbReference>
<evidence type="ECO:0000256" key="2">
    <source>
        <dbReference type="ARBA" id="ARBA00022737"/>
    </source>
</evidence>
<protein>
    <recommendedName>
        <fullName evidence="8">Kelch repeat protein</fullName>
    </recommendedName>
</protein>
<dbReference type="EMBL" id="ML119933">
    <property type="protein sequence ID" value="RPA71406.1"/>
    <property type="molecule type" value="Genomic_DNA"/>
</dbReference>
<dbReference type="InterPro" id="IPR015915">
    <property type="entry name" value="Kelch-typ_b-propeller"/>
</dbReference>
<feature type="chain" id="PRO_5018227282" description="Kelch repeat protein" evidence="5">
    <location>
        <begin position="24"/>
        <end position="705"/>
    </location>
</feature>
<feature type="signal peptide" evidence="5">
    <location>
        <begin position="1"/>
        <end position="23"/>
    </location>
</feature>
<gene>
    <name evidence="6" type="ORF">BJ508DRAFT_336067</name>
</gene>
<proteinExistence type="predicted"/>
<keyword evidence="7" id="KW-1185">Reference proteome</keyword>
<name>A0A3N4HDW1_ASCIM</name>
<dbReference type="PANTHER" id="PTHR46228">
    <property type="entry name" value="KELCH DOMAIN-CONTAINING PROTEIN"/>
    <property type="match status" value="1"/>
</dbReference>
<dbReference type="OrthoDB" id="10251809at2759"/>
<keyword evidence="2" id="KW-0677">Repeat</keyword>
<keyword evidence="4" id="KW-0812">Transmembrane</keyword>
<evidence type="ECO:0000256" key="5">
    <source>
        <dbReference type="SAM" id="SignalP"/>
    </source>
</evidence>
<feature type="region of interest" description="Disordered" evidence="3">
    <location>
        <begin position="595"/>
        <end position="705"/>
    </location>
</feature>
<keyword evidence="4" id="KW-1133">Transmembrane helix</keyword>
<dbReference type="AlphaFoldDB" id="A0A3N4HDW1"/>